<dbReference type="Pfam" id="PF20146">
    <property type="entry name" value="NRF"/>
    <property type="match status" value="1"/>
</dbReference>
<dbReference type="OrthoDB" id="6585993at2759"/>
<dbReference type="GO" id="GO:0016747">
    <property type="term" value="F:acyltransferase activity, transferring groups other than amino-acyl groups"/>
    <property type="evidence" value="ECO:0007669"/>
    <property type="project" value="InterPro"/>
</dbReference>
<reference evidence="4" key="2">
    <citation type="submission" date="2022-10" db="EMBL/GenBank/DDBJ databases">
        <authorList>
            <consortium name="ENA_rothamsted_submissions"/>
            <consortium name="culmorum"/>
            <person name="King R."/>
        </authorList>
    </citation>
    <scope>NUCLEOTIDE SEQUENCE</scope>
</reference>
<dbReference type="EMBL" id="OU896710">
    <property type="protein sequence ID" value="CAH1163713.1"/>
    <property type="molecule type" value="Genomic_DNA"/>
</dbReference>
<evidence type="ECO:0000259" key="3">
    <source>
        <dbReference type="SMART" id="SM00703"/>
    </source>
</evidence>
<feature type="signal peptide" evidence="2">
    <location>
        <begin position="1"/>
        <end position="25"/>
    </location>
</feature>
<evidence type="ECO:0000256" key="2">
    <source>
        <dbReference type="SAM" id="SignalP"/>
    </source>
</evidence>
<keyword evidence="1" id="KW-0472">Membrane</keyword>
<dbReference type="Pfam" id="PF01757">
    <property type="entry name" value="Acyl_transf_3"/>
    <property type="match status" value="1"/>
</dbReference>
<evidence type="ECO:0000256" key="1">
    <source>
        <dbReference type="SAM" id="Phobius"/>
    </source>
</evidence>
<dbReference type="AlphaFoldDB" id="A0A9P0DQT0"/>
<keyword evidence="2" id="KW-0732">Signal</keyword>
<dbReference type="PANTHER" id="PTHR11161:SF71">
    <property type="entry name" value="NOSE RESISTANT-TO-FLUOXETINE PROTEIN N-TERMINAL DOMAIN-CONTAINING PROTEIN"/>
    <property type="match status" value="1"/>
</dbReference>
<proteinExistence type="predicted"/>
<sequence>MNHNSKVMLVLLFFLCTSLIGDVKCSFNENDVSQWSIFPPLPVAVSKTANTVCREESDLYLDNLKNFTLWAHEMWDATAKSSSGILRGSVFQMGNFEQCLSARAPFAPQYCLATIKVETASTKSRLDPFSLYYSPYDSVLQKIQRSADPAQQSRDAIKVGWCVPSSCSIRDLETNLNEYLAGVKNKFKHKNVTYTAHFSEKFCQTAAESNYFDAVDISFCFLAVLLITLVILGTTYDVTVNSSKTEEKPLKISRCSRMMMAFSARQNFNELNRADDSNPSLSILYGVRTVCILAIIMDHRFGTFISSAISNFNYLESQYRSSVACLLFHGDLFVDSFFLLSGLLVVYGLLGQFDKRPMNLGLIWLLRYIRLTPVYAFVIFYYATIFNHSGEGPLWKLIAGGDSEDCRKNWWTNLLYISNYVNPDHMCMTHSWYLPCDFHYFIIATVICFLIKKQKRIGLSLLLFFTIASMVVPFAITIVYQRPGLMHFYPEFLTGPKVYVDFLLTYSKSHTRATPYFVGMYAGYTYYKLKGCNKHICRTKSFIVVVVSLCLMLMSVFSAKVFYDPYHPYNAVESASYAALHRLAWAAGSFGVLYVASFGHAGCIRKVLCWSPWVPLSKLVYGAYLCHMTFQLRSAAKFMNPRQVSYFDVMSLSFSDMVLSFVTALGLFLLIEAPFRKVFRELIMPSREPPRKITTTDLPSAGEEEMINNNVNHDSRL</sequence>
<feature type="domain" description="Nose resistant-to-fluoxetine protein N-terminal" evidence="3">
    <location>
        <begin position="50"/>
        <end position="205"/>
    </location>
</feature>
<keyword evidence="1" id="KW-0812">Transmembrane</keyword>
<feature type="transmembrane region" description="Helical" evidence="1">
    <location>
        <begin position="583"/>
        <end position="601"/>
    </location>
</feature>
<dbReference type="InterPro" id="IPR052728">
    <property type="entry name" value="O2_lipid_transport_reg"/>
</dbReference>
<protein>
    <recommendedName>
        <fullName evidence="3">Nose resistant-to-fluoxetine protein N-terminal domain-containing protein</fullName>
    </recommendedName>
</protein>
<evidence type="ECO:0000313" key="4">
    <source>
        <dbReference type="EMBL" id="CAH1163713.1"/>
    </source>
</evidence>
<gene>
    <name evidence="4" type="ORF">PHAECO_LOCUS8013</name>
</gene>
<feature type="transmembrane region" description="Helical" evidence="1">
    <location>
        <begin position="652"/>
        <end position="671"/>
    </location>
</feature>
<reference evidence="4" key="1">
    <citation type="submission" date="2022-01" db="EMBL/GenBank/DDBJ databases">
        <authorList>
            <person name="King R."/>
        </authorList>
    </citation>
    <scope>NUCLEOTIDE SEQUENCE</scope>
</reference>
<feature type="transmembrane region" description="Helical" evidence="1">
    <location>
        <begin position="541"/>
        <end position="563"/>
    </location>
</feature>
<dbReference type="PANTHER" id="PTHR11161">
    <property type="entry name" value="O-ACYLTRANSFERASE"/>
    <property type="match status" value="1"/>
</dbReference>
<feature type="transmembrane region" description="Helical" evidence="1">
    <location>
        <begin position="326"/>
        <end position="350"/>
    </location>
</feature>
<evidence type="ECO:0000313" key="5">
    <source>
        <dbReference type="Proteomes" id="UP001153737"/>
    </source>
</evidence>
<feature type="transmembrane region" description="Helical" evidence="1">
    <location>
        <begin position="432"/>
        <end position="451"/>
    </location>
</feature>
<organism evidence="4 5">
    <name type="scientific">Phaedon cochleariae</name>
    <name type="common">Mustard beetle</name>
    <dbReference type="NCBI Taxonomy" id="80249"/>
    <lineage>
        <taxon>Eukaryota</taxon>
        <taxon>Metazoa</taxon>
        <taxon>Ecdysozoa</taxon>
        <taxon>Arthropoda</taxon>
        <taxon>Hexapoda</taxon>
        <taxon>Insecta</taxon>
        <taxon>Pterygota</taxon>
        <taxon>Neoptera</taxon>
        <taxon>Endopterygota</taxon>
        <taxon>Coleoptera</taxon>
        <taxon>Polyphaga</taxon>
        <taxon>Cucujiformia</taxon>
        <taxon>Chrysomeloidea</taxon>
        <taxon>Chrysomelidae</taxon>
        <taxon>Chrysomelinae</taxon>
        <taxon>Chrysomelini</taxon>
        <taxon>Phaedon</taxon>
    </lineage>
</organism>
<dbReference type="InterPro" id="IPR002656">
    <property type="entry name" value="Acyl_transf_3_dom"/>
</dbReference>
<feature type="chain" id="PRO_5040403074" description="Nose resistant-to-fluoxetine protein N-terminal domain-containing protein" evidence="2">
    <location>
        <begin position="26"/>
        <end position="717"/>
    </location>
</feature>
<dbReference type="SMART" id="SM00703">
    <property type="entry name" value="NRF"/>
    <property type="match status" value="1"/>
</dbReference>
<feature type="transmembrane region" description="Helical" evidence="1">
    <location>
        <begin position="362"/>
        <end position="383"/>
    </location>
</feature>
<feature type="transmembrane region" description="Helical" evidence="1">
    <location>
        <begin position="513"/>
        <end position="529"/>
    </location>
</feature>
<name>A0A9P0DQT0_PHACE</name>
<keyword evidence="5" id="KW-1185">Reference proteome</keyword>
<dbReference type="InterPro" id="IPR006621">
    <property type="entry name" value="Nose-resist-to-fluoxetine_N"/>
</dbReference>
<feature type="transmembrane region" description="Helical" evidence="1">
    <location>
        <begin position="458"/>
        <end position="480"/>
    </location>
</feature>
<feature type="transmembrane region" description="Helical" evidence="1">
    <location>
        <begin position="613"/>
        <end position="632"/>
    </location>
</feature>
<dbReference type="Proteomes" id="UP001153737">
    <property type="component" value="Chromosome 4"/>
</dbReference>
<accession>A0A9P0DQT0</accession>
<keyword evidence="1" id="KW-1133">Transmembrane helix</keyword>